<dbReference type="STRING" id="765420.OSCT_1735"/>
<reference evidence="3 4" key="1">
    <citation type="journal article" date="2011" name="J. Bacteriol.">
        <title>Draft genome sequence of the anoxygenic filamentous phototrophic bacterium Oscillochloris trichoides subsp. DG-6.</title>
        <authorList>
            <person name="Kuznetsov B.B."/>
            <person name="Ivanovsky R.N."/>
            <person name="Keppen O.I."/>
            <person name="Sukhacheva M.V."/>
            <person name="Bumazhkin B.K."/>
            <person name="Patutina E.O."/>
            <person name="Beletsky A.V."/>
            <person name="Mardanov A.V."/>
            <person name="Baslerov R.V."/>
            <person name="Panteleeva A.N."/>
            <person name="Kolganova T.V."/>
            <person name="Ravin N.V."/>
            <person name="Skryabin K.G."/>
        </authorList>
    </citation>
    <scope>NUCLEOTIDE SEQUENCE [LARGE SCALE GENOMIC DNA]</scope>
    <source>
        <strain evidence="3 4">DG-6</strain>
    </source>
</reference>
<dbReference type="eggNOG" id="COG4991">
    <property type="taxonomic scope" value="Bacteria"/>
</dbReference>
<keyword evidence="1" id="KW-0812">Transmembrane</keyword>
<gene>
    <name evidence="3" type="ORF">OSCT_1735</name>
</gene>
<evidence type="ECO:0000259" key="2">
    <source>
        <dbReference type="Pfam" id="PF08239"/>
    </source>
</evidence>
<dbReference type="Proteomes" id="UP000054010">
    <property type="component" value="Unassembled WGS sequence"/>
</dbReference>
<dbReference type="AlphaFoldDB" id="E1IEI4"/>
<dbReference type="InterPro" id="IPR003646">
    <property type="entry name" value="SH3-like_bac-type"/>
</dbReference>
<organism evidence="3 4">
    <name type="scientific">Oscillochloris trichoides DG-6</name>
    <dbReference type="NCBI Taxonomy" id="765420"/>
    <lineage>
        <taxon>Bacteria</taxon>
        <taxon>Bacillati</taxon>
        <taxon>Chloroflexota</taxon>
        <taxon>Chloroflexia</taxon>
        <taxon>Chloroflexales</taxon>
        <taxon>Chloroflexineae</taxon>
        <taxon>Oscillochloridaceae</taxon>
        <taxon>Oscillochloris</taxon>
    </lineage>
</organism>
<keyword evidence="1" id="KW-1133">Transmembrane helix</keyword>
<dbReference type="Pfam" id="PF08239">
    <property type="entry name" value="SH3_3"/>
    <property type="match status" value="1"/>
</dbReference>
<dbReference type="OrthoDB" id="161145at2"/>
<evidence type="ECO:0000313" key="4">
    <source>
        <dbReference type="Proteomes" id="UP000054010"/>
    </source>
</evidence>
<evidence type="ECO:0000313" key="3">
    <source>
        <dbReference type="EMBL" id="EFO80376.1"/>
    </source>
</evidence>
<accession>E1IEI4</accession>
<dbReference type="HOGENOM" id="CLU_1381975_0_0_0"/>
<sequence length="202" mass="22294">MPSNNEMYALGASDAEHDDLNTFYYQHYYYYRKGYDTARRQLRGGLLVSRPRWMLPLFSFVGGAITLLLLLLIISWLRPTAPLAESLSSLPTPVSTVLSVPSPTAEPTLLPTVTPTPLPSLRIGGFAEVINLDGGALRVRAKPGLDPSIRVLGRVPQGSQVQILEGPREVDALAWWRIRAEGVEGWVLERDAEGVVFLQPQS</sequence>
<dbReference type="EMBL" id="ADVR01000053">
    <property type="protein sequence ID" value="EFO80376.1"/>
    <property type="molecule type" value="Genomic_DNA"/>
</dbReference>
<dbReference type="Gene3D" id="2.30.30.40">
    <property type="entry name" value="SH3 Domains"/>
    <property type="match status" value="1"/>
</dbReference>
<feature type="domain" description="SH3b" evidence="2">
    <location>
        <begin position="136"/>
        <end position="189"/>
    </location>
</feature>
<name>E1IEI4_9CHLR</name>
<evidence type="ECO:0000256" key="1">
    <source>
        <dbReference type="SAM" id="Phobius"/>
    </source>
</evidence>
<keyword evidence="4" id="KW-1185">Reference proteome</keyword>
<feature type="transmembrane region" description="Helical" evidence="1">
    <location>
        <begin position="53"/>
        <end position="77"/>
    </location>
</feature>
<keyword evidence="1" id="KW-0472">Membrane</keyword>
<proteinExistence type="predicted"/>
<comment type="caution">
    <text evidence="3">The sequence shown here is derived from an EMBL/GenBank/DDBJ whole genome shotgun (WGS) entry which is preliminary data.</text>
</comment>
<protein>
    <recommendedName>
        <fullName evidence="2">SH3b domain-containing protein</fullName>
    </recommendedName>
</protein>